<evidence type="ECO:0000256" key="3">
    <source>
        <dbReference type="ARBA" id="ARBA00023002"/>
    </source>
</evidence>
<keyword evidence="3" id="KW-0560">Oxidoreductase</keyword>
<evidence type="ECO:0000313" key="6">
    <source>
        <dbReference type="EMBL" id="NYE84898.1"/>
    </source>
</evidence>
<evidence type="ECO:0000256" key="1">
    <source>
        <dbReference type="ARBA" id="ARBA00022485"/>
    </source>
</evidence>
<keyword evidence="2" id="KW-0479">Metal-binding</keyword>
<organism evidence="6 7">
    <name type="scientific">Pigmentiphaga litoralis</name>
    <dbReference type="NCBI Taxonomy" id="516702"/>
    <lineage>
        <taxon>Bacteria</taxon>
        <taxon>Pseudomonadati</taxon>
        <taxon>Pseudomonadota</taxon>
        <taxon>Betaproteobacteria</taxon>
        <taxon>Burkholderiales</taxon>
        <taxon>Alcaligenaceae</taxon>
        <taxon>Pigmentiphaga</taxon>
    </lineage>
</organism>
<dbReference type="EMBL" id="JACBYR010000002">
    <property type="protein sequence ID" value="NYE84898.1"/>
    <property type="molecule type" value="Genomic_DNA"/>
</dbReference>
<dbReference type="PANTHER" id="PTHR43498">
    <property type="entry name" value="FERREDOXIN:COB-COM HETERODISULFIDE REDUCTASE SUBUNIT A"/>
    <property type="match status" value="1"/>
</dbReference>
<evidence type="ECO:0000256" key="4">
    <source>
        <dbReference type="ARBA" id="ARBA00023004"/>
    </source>
</evidence>
<dbReference type="Pfam" id="PF12831">
    <property type="entry name" value="FAD_oxidored"/>
    <property type="match status" value="1"/>
</dbReference>
<dbReference type="InterPro" id="IPR039650">
    <property type="entry name" value="HdrA-like"/>
</dbReference>
<dbReference type="Gene3D" id="3.50.50.60">
    <property type="entry name" value="FAD/NAD(P)-binding domain"/>
    <property type="match status" value="1"/>
</dbReference>
<gene>
    <name evidence="6" type="ORF">FHW18_004205</name>
</gene>
<keyword evidence="4" id="KW-0408">Iron</keyword>
<evidence type="ECO:0000313" key="7">
    <source>
        <dbReference type="Proteomes" id="UP000542125"/>
    </source>
</evidence>
<proteinExistence type="predicted"/>
<reference evidence="6 7" key="1">
    <citation type="submission" date="2020-07" db="EMBL/GenBank/DDBJ databases">
        <title>Genomic Encyclopedia of Type Strains, Phase IV (KMG-V): Genome sequencing to study the core and pangenomes of soil and plant-associated prokaryotes.</title>
        <authorList>
            <person name="Whitman W."/>
        </authorList>
    </citation>
    <scope>NUCLEOTIDE SEQUENCE [LARGE SCALE GENOMIC DNA]</scope>
    <source>
        <strain evidence="6 7">SAS40</strain>
    </source>
</reference>
<dbReference type="PANTHER" id="PTHR43498:SF1">
    <property type="entry name" value="COB--COM HETERODISULFIDE REDUCTASE IRON-SULFUR SUBUNIT A"/>
    <property type="match status" value="1"/>
</dbReference>
<keyword evidence="5" id="KW-0411">Iron-sulfur</keyword>
<dbReference type="PRINTS" id="PR00411">
    <property type="entry name" value="PNDRDTASEI"/>
</dbReference>
<accession>A0A7Y9LPS1</accession>
<dbReference type="RefSeq" id="WP_179588929.1">
    <property type="nucleotide sequence ID" value="NZ_JACBYR010000002.1"/>
</dbReference>
<dbReference type="GO" id="GO:0046872">
    <property type="term" value="F:metal ion binding"/>
    <property type="evidence" value="ECO:0007669"/>
    <property type="project" value="UniProtKB-KW"/>
</dbReference>
<dbReference type="AlphaFoldDB" id="A0A7Y9LPS1"/>
<protein>
    <submittedName>
        <fullName evidence="6">Glycine/D-amino acid oxidase-like deaminating enzyme</fullName>
    </submittedName>
</protein>
<comment type="caution">
    <text evidence="6">The sequence shown here is derived from an EMBL/GenBank/DDBJ whole genome shotgun (WGS) entry which is preliminary data.</text>
</comment>
<evidence type="ECO:0000256" key="5">
    <source>
        <dbReference type="ARBA" id="ARBA00023014"/>
    </source>
</evidence>
<sequence>MSTSPTRREIDEPARKTPLFGDYDVVVLGGGPAGMTAAASAARAGQRTLLIEHYGFLGGMGTAAGVTNFCGLHANVFGDIQQVVHGDADTLLSRMRALGGLSEPHVMFQGKIAAQAYDNAAFKVAADQLVQESGAAVLFHARAVGVIMRSPSEIDALLIETKSGRLAVTARTYIDCSGDGDMAALAGAPFEKGEGGHDMLYPSTMFRVNGVDPVRAGDAWNHFGRWMDEAIAKGRVFPRKTPIIRPQKNPMEWRANVTQLAMPDGSAVDCTNAEQLSWAEMEGRRQIVDFFEFLRSTAPGFENAYILEIAPQVGVRETRRIVGGYQLTEDDVLQCVGFDDSIGVNGWPIEAHVAGDVVFKFPDIPKVRGYNQLPYRMIVPQVVDNLLVAGRCASMTHMGQSAARVSGACFVMGQAAGTAAAQAHSQGVRVRDIDVAVLQRTLQQDGAFLG</sequence>
<dbReference type="Proteomes" id="UP000542125">
    <property type="component" value="Unassembled WGS sequence"/>
</dbReference>
<keyword evidence="1" id="KW-0004">4Fe-4S</keyword>
<name>A0A7Y9LPS1_9BURK</name>
<dbReference type="GO" id="GO:0016491">
    <property type="term" value="F:oxidoreductase activity"/>
    <property type="evidence" value="ECO:0007669"/>
    <property type="project" value="UniProtKB-KW"/>
</dbReference>
<dbReference type="GO" id="GO:0051539">
    <property type="term" value="F:4 iron, 4 sulfur cluster binding"/>
    <property type="evidence" value="ECO:0007669"/>
    <property type="project" value="UniProtKB-KW"/>
</dbReference>
<keyword evidence="7" id="KW-1185">Reference proteome</keyword>
<evidence type="ECO:0000256" key="2">
    <source>
        <dbReference type="ARBA" id="ARBA00022723"/>
    </source>
</evidence>
<dbReference type="SUPFAM" id="SSF51905">
    <property type="entry name" value="FAD/NAD(P)-binding domain"/>
    <property type="match status" value="1"/>
</dbReference>
<dbReference type="InterPro" id="IPR036188">
    <property type="entry name" value="FAD/NAD-bd_sf"/>
</dbReference>